<dbReference type="AlphaFoldDB" id="A0A093J2Z1"/>
<evidence type="ECO:0000313" key="1">
    <source>
        <dbReference type="EMBL" id="KFW06262.1"/>
    </source>
</evidence>
<reference evidence="1 2" key="1">
    <citation type="submission" date="2014-04" db="EMBL/GenBank/DDBJ databases">
        <title>Genome evolution of avian class.</title>
        <authorList>
            <person name="Zhang G."/>
            <person name="Li C."/>
        </authorList>
    </citation>
    <scope>NUCLEOTIDE SEQUENCE [LARGE SCALE GENOMIC DNA]</scope>
    <source>
        <strain evidence="1">BGI_N326</strain>
    </source>
</reference>
<sequence>IKHMVTLVQNMRNMDVEFLISQFKQIQGSLDNFFKNIKPLYIENSELGMLTDWWNAFENNSCNWNLTVLWQITRLFEQDELYDVEEMFHLLLDIISLTEGLAHGNVTEALTEVYGFMLTQEAKMGMFTEEEFSNQVESLLMVLETLTDISDEPEESSVCFSAAFCWTLTTATPQNDPTFQHCDFAHSNSTLSYNAVIEAIKELKLITPGDSSSCTMEDFQVDITRNLTCFFHQVKEWNSLLLKFSELHHVNGSALKELLDFWNELSLYAVPLQVNNTYSMNCSSTPKRQVALQIIETLGSVPVAEMEMARGVLEQLGDLYGGLSWNRHSRTSLINTVLTNVKNMTSEVSGLLDTDAVLSFLPVIQPLVALSSVGNQTYSMLMILSALNGNSNISDNFENFWFPIVKSIEDLLVNFNVQHLLAMIDQEFQLLKLATGQSSSMALDILRQQFNTSSVGAMLRHFEDIQEIVNNFLCDCNNKNYSKIMHALILLMANENASNDLLLVVKNIIDFLELFQNKSKEDYTGALFVDNFLSREKLNDTHTTNSVVLNNLLHLIADLAAIEEALHRNNTELQVVDFFDSFFDNARYRAFSTQPQNRSLDIVLDILQMIFQSTTEHDRNK</sequence>
<dbReference type="GO" id="GO:0005524">
    <property type="term" value="F:ATP binding"/>
    <property type="evidence" value="ECO:0007669"/>
    <property type="project" value="UniProtKB-KW"/>
</dbReference>
<keyword evidence="1" id="KW-0547">Nucleotide-binding</keyword>
<accession>A0A093J2Z1</accession>
<keyword evidence="1" id="KW-0067">ATP-binding</keyword>
<organism evidence="1 2">
    <name type="scientific">Eurypyga helias</name>
    <name type="common">Sunbittern</name>
    <name type="synonym">Ardea helias</name>
    <dbReference type="NCBI Taxonomy" id="54383"/>
    <lineage>
        <taxon>Eukaryota</taxon>
        <taxon>Metazoa</taxon>
        <taxon>Chordata</taxon>
        <taxon>Craniata</taxon>
        <taxon>Vertebrata</taxon>
        <taxon>Euteleostomi</taxon>
        <taxon>Archelosauria</taxon>
        <taxon>Archosauria</taxon>
        <taxon>Dinosauria</taxon>
        <taxon>Saurischia</taxon>
        <taxon>Theropoda</taxon>
        <taxon>Coelurosauria</taxon>
        <taxon>Aves</taxon>
        <taxon>Neognathae</taxon>
        <taxon>Neoaves</taxon>
        <taxon>Phaethontimorphae</taxon>
        <taxon>Eurypygiformes</taxon>
        <taxon>Eurypygidae</taxon>
        <taxon>Eurypyga</taxon>
    </lineage>
</organism>
<keyword evidence="2" id="KW-1185">Reference proteome</keyword>
<dbReference type="EMBL" id="KK569106">
    <property type="protein sequence ID" value="KFW06262.1"/>
    <property type="molecule type" value="Genomic_DNA"/>
</dbReference>
<feature type="non-terminal residue" evidence="1">
    <location>
        <position position="1"/>
    </location>
</feature>
<protein>
    <submittedName>
        <fullName evidence="1">ATP-binding cassette sub-family A member 13</fullName>
    </submittedName>
</protein>
<evidence type="ECO:0000313" key="2">
    <source>
        <dbReference type="Proteomes" id="UP000054232"/>
    </source>
</evidence>
<dbReference type="Proteomes" id="UP000054232">
    <property type="component" value="Unassembled WGS sequence"/>
</dbReference>
<name>A0A093J2Z1_EURHL</name>
<feature type="non-terminal residue" evidence="1">
    <location>
        <position position="621"/>
    </location>
</feature>
<gene>
    <name evidence="1" type="ORF">N326_01788</name>
</gene>
<proteinExistence type="predicted"/>